<dbReference type="Proteomes" id="UP000694941">
    <property type="component" value="Unplaced"/>
</dbReference>
<evidence type="ECO:0000256" key="5">
    <source>
        <dbReference type="ARBA" id="ARBA00022989"/>
    </source>
</evidence>
<evidence type="ECO:0000313" key="12">
    <source>
        <dbReference type="Proteomes" id="UP000694941"/>
    </source>
</evidence>
<keyword evidence="2" id="KW-0813">Transport</keyword>
<feature type="compositionally biased region" description="Basic and acidic residues" evidence="9">
    <location>
        <begin position="115"/>
        <end position="124"/>
    </location>
</feature>
<accession>A0ABM1BS91</accession>
<gene>
    <name evidence="13 14" type="primary">LOC106471600</name>
</gene>
<keyword evidence="5 10" id="KW-1133">Transmembrane helix</keyword>
<feature type="region of interest" description="Disordered" evidence="9">
    <location>
        <begin position="879"/>
        <end position="917"/>
    </location>
</feature>
<dbReference type="PROSITE" id="PS51847">
    <property type="entry name" value="SMP"/>
    <property type="match status" value="1"/>
</dbReference>
<comment type="subcellular location">
    <subcellularLocation>
        <location evidence="1">Endoplasmic reticulum membrane</location>
    </subcellularLocation>
</comment>
<evidence type="ECO:0000256" key="4">
    <source>
        <dbReference type="ARBA" id="ARBA00022824"/>
    </source>
</evidence>
<sequence length="1066" mass="119839">MSSKVPSKFKGKQAPNTISFRFNPIEENLEVLSERESTLQKTNEKLVTEDFPVETKVLHSSTSFSDKEVRPPQNSTPLTDHKSVETKSYRFTPETKDVEVREAQDSSLDDNSSEVDPKPIEKTKVSHTSSAPLSNKDDRESSPMKECVKEYFSKLGKRSSSFESGTVVDGEPKSFFSEITERFAKTLHEKINKDSVSGAFPRKLDGEKKLFSFTSQEDENSFFSEHKAEVEAQSSGPIKDSEHILNESTEGIEKGKECFQEEELCFDDQPGLKMESKISSSSPKLSSGSRGSLTSVSSLSQRFSRQSPTKSNMSSSVTLSSLIASQTSFPNHDEDSDEELWEFIAHEEKVDAQISQPVGVETCDTSESMQQTGLFKCYVGIMKDWWKSGLIAYTKICNVFHKQLIVILVVFLACAVVPMPSYLLGFITGSVLSGFLCYVYWWVFKPPSEKEVLKIPNYETEPPLKIPVKASEEQGLVIHKGWMNELPFEYDPDTYHVNSTQSVYVRLDGPSLRLSRPKHNVPKRAMWNERRHDSVFIHQRHYDLKGANVFLPPEGLARKRLWNKKYPICIAITNSKAFMTERSETSPNMSDLSPRKKTPPLSDKSASDTEEATQGKSITKSQKLIRLYLFARTGREKEEWYRRFQVASEPLKYVVKDEDSQTSVKSETIEDDSSHKQLLPVDLSCVDTSVGATATIIKDDDVSDEVKAKTNLDFASYMAVLLGVDAVDQTSSTSSCTLKVKTATPGSPKTGSHGSISLMSLQNNLWLNAFIGRIFYDLFSQNYWSSIVADKIQRKLSKIKVPYFIEELQLTDIDLGMSLPIIQRVSDPASDQQGLWIDMDLTYQGSFQMTLKTQLNLLRLKKTYDSEIDLPLFSQERDEAVGMEKTPSKSYLYDSDEEDSAESSSDDEISTSAVEHAEEKSLVTSAAGIGTSTSKKILRFVDKLTQSRYFQQATENKYIKRAMEEVSNTPILLTVEVHGLVGTLAVNIPPAPTDRLWYGFRGNPKLSISARPKLGEKKVTIGHVTEWIEKKLSIEFQKLLVMPNMDDLIIPIMYSGLKSSGCSRES</sequence>
<feature type="compositionally biased region" description="Acidic residues" evidence="9">
    <location>
        <begin position="894"/>
        <end position="909"/>
    </location>
</feature>
<dbReference type="PANTHER" id="PTHR13466">
    <property type="entry name" value="TEX2 PROTEIN-RELATED"/>
    <property type="match status" value="1"/>
</dbReference>
<dbReference type="PANTHER" id="PTHR13466:SF0">
    <property type="entry name" value="SMP-LTD DOMAIN-CONTAINING PROTEIN"/>
    <property type="match status" value="1"/>
</dbReference>
<evidence type="ECO:0000256" key="3">
    <source>
        <dbReference type="ARBA" id="ARBA00022692"/>
    </source>
</evidence>
<evidence type="ECO:0000256" key="9">
    <source>
        <dbReference type="SAM" id="MobiDB-lite"/>
    </source>
</evidence>
<keyword evidence="7" id="KW-0446">Lipid-binding</keyword>
<keyword evidence="6" id="KW-0445">Lipid transport</keyword>
<evidence type="ECO:0000256" key="6">
    <source>
        <dbReference type="ARBA" id="ARBA00023055"/>
    </source>
</evidence>
<evidence type="ECO:0000256" key="10">
    <source>
        <dbReference type="SAM" id="Phobius"/>
    </source>
</evidence>
<dbReference type="RefSeq" id="XP_022255924.1">
    <property type="nucleotide sequence ID" value="XM_022400216.1"/>
</dbReference>
<feature type="domain" description="SMP-LTD" evidence="11">
    <location>
        <begin position="759"/>
        <end position="1051"/>
    </location>
</feature>
<proteinExistence type="predicted"/>
<feature type="region of interest" description="Disordered" evidence="9">
    <location>
        <begin position="581"/>
        <end position="617"/>
    </location>
</feature>
<dbReference type="RefSeq" id="XP_013787666.2">
    <property type="nucleotide sequence ID" value="XM_013932212.2"/>
</dbReference>
<protein>
    <submittedName>
        <fullName evidence="13 14">Testis-expressed protein 2-like</fullName>
    </submittedName>
</protein>
<dbReference type="CDD" id="cd21675">
    <property type="entry name" value="SMP_TEX2"/>
    <property type="match status" value="1"/>
</dbReference>
<keyword evidence="3 10" id="KW-0812">Transmembrane</keyword>
<feature type="compositionally biased region" description="Basic and acidic residues" evidence="9">
    <location>
        <begin position="79"/>
        <end position="104"/>
    </location>
</feature>
<name>A0ABM1BS91_LIMPO</name>
<feature type="compositionally biased region" description="Basic and acidic residues" evidence="9">
    <location>
        <begin position="135"/>
        <end position="145"/>
    </location>
</feature>
<keyword evidence="8 10" id="KW-0472">Membrane</keyword>
<organism evidence="12 13">
    <name type="scientific">Limulus polyphemus</name>
    <name type="common">Atlantic horseshoe crab</name>
    <dbReference type="NCBI Taxonomy" id="6850"/>
    <lineage>
        <taxon>Eukaryota</taxon>
        <taxon>Metazoa</taxon>
        <taxon>Ecdysozoa</taxon>
        <taxon>Arthropoda</taxon>
        <taxon>Chelicerata</taxon>
        <taxon>Merostomata</taxon>
        <taxon>Xiphosura</taxon>
        <taxon>Limulidae</taxon>
        <taxon>Limulus</taxon>
    </lineage>
</organism>
<keyword evidence="12" id="KW-1185">Reference proteome</keyword>
<keyword evidence="4" id="KW-0256">Endoplasmic reticulum</keyword>
<feature type="transmembrane region" description="Helical" evidence="10">
    <location>
        <begin position="422"/>
        <end position="443"/>
    </location>
</feature>
<dbReference type="InterPro" id="IPR031468">
    <property type="entry name" value="SMP_LBD"/>
</dbReference>
<evidence type="ECO:0000256" key="7">
    <source>
        <dbReference type="ARBA" id="ARBA00023121"/>
    </source>
</evidence>
<dbReference type="GeneID" id="106471600"/>
<evidence type="ECO:0000259" key="11">
    <source>
        <dbReference type="PROSITE" id="PS51847"/>
    </source>
</evidence>
<reference evidence="13 14" key="1">
    <citation type="submission" date="2025-05" db="UniProtKB">
        <authorList>
            <consortium name="RefSeq"/>
        </authorList>
    </citation>
    <scope>IDENTIFICATION</scope>
    <source>
        <tissue evidence="13 14">Muscle</tissue>
    </source>
</reference>
<evidence type="ECO:0000256" key="1">
    <source>
        <dbReference type="ARBA" id="ARBA00004586"/>
    </source>
</evidence>
<feature type="region of interest" description="Disordered" evidence="9">
    <location>
        <begin position="58"/>
        <end position="145"/>
    </location>
</feature>
<evidence type="ECO:0000313" key="14">
    <source>
        <dbReference type="RefSeq" id="XP_022255924.1"/>
    </source>
</evidence>
<evidence type="ECO:0000256" key="8">
    <source>
        <dbReference type="ARBA" id="ARBA00023136"/>
    </source>
</evidence>
<feature type="transmembrane region" description="Helical" evidence="10">
    <location>
        <begin position="399"/>
        <end position="417"/>
    </location>
</feature>
<evidence type="ECO:0000313" key="13">
    <source>
        <dbReference type="RefSeq" id="XP_013787666.2"/>
    </source>
</evidence>
<evidence type="ECO:0000256" key="2">
    <source>
        <dbReference type="ARBA" id="ARBA00022448"/>
    </source>
</evidence>
<feature type="region of interest" description="Disordered" evidence="9">
    <location>
        <begin position="274"/>
        <end position="315"/>
    </location>
</feature>